<evidence type="ECO:0000256" key="2">
    <source>
        <dbReference type="ARBA" id="ARBA00022630"/>
    </source>
</evidence>
<dbReference type="Pfam" id="PF04777">
    <property type="entry name" value="Evr1_Alr"/>
    <property type="match status" value="1"/>
</dbReference>
<dbReference type="SUPFAM" id="SSF52833">
    <property type="entry name" value="Thioredoxin-like"/>
    <property type="match status" value="1"/>
</dbReference>
<keyword evidence="7" id="KW-0325">Glycoprotein</keyword>
<dbReference type="PROSITE" id="PS00194">
    <property type="entry name" value="THIOREDOXIN_1"/>
    <property type="match status" value="1"/>
</dbReference>
<evidence type="ECO:0000256" key="7">
    <source>
        <dbReference type="ARBA" id="ARBA00023180"/>
    </source>
</evidence>
<dbReference type="Gene3D" id="1.20.120.310">
    <property type="entry name" value="ERV/ALR sulfhydryl oxidase domain"/>
    <property type="match status" value="1"/>
</dbReference>
<evidence type="ECO:0000313" key="12">
    <source>
        <dbReference type="EMBL" id="CAK0906902.1"/>
    </source>
</evidence>
<dbReference type="PANTHER" id="PTHR22897:SF8">
    <property type="entry name" value="SULFHYDRYL OXIDASE"/>
    <property type="match status" value="1"/>
</dbReference>
<keyword evidence="4 8" id="KW-0274">FAD</keyword>
<dbReference type="PROSITE" id="PS51324">
    <property type="entry name" value="ERV_ALR"/>
    <property type="match status" value="1"/>
</dbReference>
<evidence type="ECO:0000256" key="5">
    <source>
        <dbReference type="ARBA" id="ARBA00023002"/>
    </source>
</evidence>
<evidence type="ECO:0000256" key="6">
    <source>
        <dbReference type="ARBA" id="ARBA00023157"/>
    </source>
</evidence>
<keyword evidence="13" id="KW-1185">Reference proteome</keyword>
<keyword evidence="6" id="KW-1015">Disulfide bond</keyword>
<dbReference type="InterPro" id="IPR039798">
    <property type="entry name" value="Sulfhydryl_oxidase"/>
</dbReference>
<dbReference type="CDD" id="cd02961">
    <property type="entry name" value="PDI_a_family"/>
    <property type="match status" value="1"/>
</dbReference>
<feature type="domain" description="Thioredoxin" evidence="11">
    <location>
        <begin position="77"/>
        <end position="218"/>
    </location>
</feature>
<comment type="caution">
    <text evidence="12">The sequence shown here is derived from an EMBL/GenBank/DDBJ whole genome shotgun (WGS) entry which is preliminary data.</text>
</comment>
<keyword evidence="5 8" id="KW-0560">Oxidoreductase</keyword>
<dbReference type="Gene3D" id="3.40.30.10">
    <property type="entry name" value="Glutaredoxin"/>
    <property type="match status" value="1"/>
</dbReference>
<accession>A0ABN9Y335</accession>
<name>A0ABN9Y335_9DINO</name>
<evidence type="ECO:0000256" key="4">
    <source>
        <dbReference type="ARBA" id="ARBA00022827"/>
    </source>
</evidence>
<evidence type="ECO:0000259" key="10">
    <source>
        <dbReference type="PROSITE" id="PS51324"/>
    </source>
</evidence>
<dbReference type="InterPro" id="IPR017937">
    <property type="entry name" value="Thioredoxin_CS"/>
</dbReference>
<sequence length="586" mass="62517">AELSSVGELFAALGGQDRADLEDRGGASSRLQCPALGAPTGKDHSGLSLQDASRLIGEQNCAQRAHAYMCSFPPKGLSVGASQDVTERAVVNVDVQLFGERIHGEGAWLFSALVPQEEDVLWVVEYYADWCPHCKAFAPTWLALAAALAADNKKTRFASVNCEVHELLCSTRSVRGYPMVEWFYSGSALSRDDILRAWGSMDDASDEEIIVKLEEQRGLSREAAKALINQARQHGQLPPRKSDPGWPKGGPYSGEVAHGATSLKGFLKGLPAAYGLDDGTMDAALAMAENAATLDHCPPSRPMADGGLFKNSGWPAGELAATPETRVAEAGFMLAYTLKNWITPAASRGKSLAAFDYHDMRHVRSWVGLLAGNFPAARGPLGDLAAFVGNASSAGAVCVSDWHREVQKLQTLFGADAPVGPQYCSTDTCRVWTLLHILSISPATGLEGALSAESTNAAIADFIATFFRCEHCRKHAVEQYGAGAYGRDELIARGGDGLALYWWRFHNAVSVRIAAEGGCLADRRWPPPDLCPECWAQSDEAWDVLEEARAIFADRPGGALEAGAGALPDEGAVLAFLKAAFSPAAA</sequence>
<evidence type="ECO:0000256" key="1">
    <source>
        <dbReference type="ARBA" id="ARBA00001974"/>
    </source>
</evidence>
<dbReference type="InterPro" id="IPR036249">
    <property type="entry name" value="Thioredoxin-like_sf"/>
</dbReference>
<proteinExistence type="predicted"/>
<feature type="non-terminal residue" evidence="12">
    <location>
        <position position="1"/>
    </location>
</feature>
<evidence type="ECO:0000259" key="11">
    <source>
        <dbReference type="PROSITE" id="PS51352"/>
    </source>
</evidence>
<keyword evidence="2 8" id="KW-0285">Flavoprotein</keyword>
<feature type="domain" description="ERV/ALR sulfhydryl oxidase" evidence="10">
    <location>
        <begin position="419"/>
        <end position="535"/>
    </location>
</feature>
<evidence type="ECO:0000313" key="13">
    <source>
        <dbReference type="Proteomes" id="UP001189429"/>
    </source>
</evidence>
<dbReference type="InterPro" id="IPR036774">
    <property type="entry name" value="ERV/ALR_sulphydryl_oxid_sf"/>
</dbReference>
<dbReference type="PROSITE" id="PS51352">
    <property type="entry name" value="THIOREDOXIN_2"/>
    <property type="match status" value="1"/>
</dbReference>
<dbReference type="Proteomes" id="UP001189429">
    <property type="component" value="Unassembled WGS sequence"/>
</dbReference>
<dbReference type="EC" id="1.8.3.2" evidence="8"/>
<dbReference type="PANTHER" id="PTHR22897">
    <property type="entry name" value="QUIESCIN Q6-RELATED SULFHYDRYL OXIDASE"/>
    <property type="match status" value="1"/>
</dbReference>
<dbReference type="EMBL" id="CAUYUJ010021768">
    <property type="protein sequence ID" value="CAK0906902.1"/>
    <property type="molecule type" value="Genomic_DNA"/>
</dbReference>
<gene>
    <name evidence="12" type="ORF">PCOR1329_LOCUS82080</name>
</gene>
<dbReference type="Pfam" id="PF00085">
    <property type="entry name" value="Thioredoxin"/>
    <property type="match status" value="1"/>
</dbReference>
<feature type="region of interest" description="Disordered" evidence="9">
    <location>
        <begin position="230"/>
        <end position="250"/>
    </location>
</feature>
<evidence type="ECO:0000256" key="8">
    <source>
        <dbReference type="RuleBase" id="RU371123"/>
    </source>
</evidence>
<dbReference type="InterPro" id="IPR017905">
    <property type="entry name" value="ERV/ALR_sulphydryl_oxidase"/>
</dbReference>
<organism evidence="12 13">
    <name type="scientific">Prorocentrum cordatum</name>
    <dbReference type="NCBI Taxonomy" id="2364126"/>
    <lineage>
        <taxon>Eukaryota</taxon>
        <taxon>Sar</taxon>
        <taxon>Alveolata</taxon>
        <taxon>Dinophyceae</taxon>
        <taxon>Prorocentrales</taxon>
        <taxon>Prorocentraceae</taxon>
        <taxon>Prorocentrum</taxon>
    </lineage>
</organism>
<dbReference type="SUPFAM" id="SSF69000">
    <property type="entry name" value="FAD-dependent thiol oxidase"/>
    <property type="match status" value="1"/>
</dbReference>
<comment type="cofactor">
    <cofactor evidence="1 8">
        <name>FAD</name>
        <dbReference type="ChEBI" id="CHEBI:57692"/>
    </cofactor>
</comment>
<dbReference type="InterPro" id="IPR013766">
    <property type="entry name" value="Thioredoxin_domain"/>
</dbReference>
<evidence type="ECO:0000256" key="3">
    <source>
        <dbReference type="ARBA" id="ARBA00022729"/>
    </source>
</evidence>
<protein>
    <recommendedName>
        <fullName evidence="8">Sulfhydryl oxidase</fullName>
        <ecNumber evidence="8">1.8.3.2</ecNumber>
    </recommendedName>
</protein>
<keyword evidence="3" id="KW-0732">Signal</keyword>
<reference evidence="12" key="1">
    <citation type="submission" date="2023-10" db="EMBL/GenBank/DDBJ databases">
        <authorList>
            <person name="Chen Y."/>
            <person name="Shah S."/>
            <person name="Dougan E. K."/>
            <person name="Thang M."/>
            <person name="Chan C."/>
        </authorList>
    </citation>
    <scope>NUCLEOTIDE SEQUENCE [LARGE SCALE GENOMIC DNA]</scope>
</reference>
<evidence type="ECO:0000256" key="9">
    <source>
        <dbReference type="SAM" id="MobiDB-lite"/>
    </source>
</evidence>
<comment type="catalytic activity">
    <reaction evidence="8">
        <text>2 R'C(R)SH + O2 = R'C(R)S-S(R)CR' + H2O2</text>
        <dbReference type="Rhea" id="RHEA:17357"/>
        <dbReference type="ChEBI" id="CHEBI:15379"/>
        <dbReference type="ChEBI" id="CHEBI:16240"/>
        <dbReference type="ChEBI" id="CHEBI:16520"/>
        <dbReference type="ChEBI" id="CHEBI:17412"/>
        <dbReference type="EC" id="1.8.3.2"/>
    </reaction>
</comment>